<dbReference type="FunFam" id="2.130.10.10:FF:000130">
    <property type="entry name" value="DNA excision repair protein ERCC-8"/>
    <property type="match status" value="1"/>
</dbReference>
<evidence type="ECO:0000256" key="13">
    <source>
        <dbReference type="ARBA" id="ARBA00062934"/>
    </source>
</evidence>
<dbReference type="EnsemblMetazoa" id="XM_038192495.1">
    <property type="protein sequence ID" value="XP_038048423.1"/>
    <property type="gene ID" value="LOC119722400"/>
</dbReference>
<dbReference type="InterPro" id="IPR036322">
    <property type="entry name" value="WD40_repeat_dom_sf"/>
</dbReference>
<keyword evidence="5" id="KW-0597">Phosphoprotein</keyword>
<dbReference type="PROSITE" id="PS50082">
    <property type="entry name" value="WD_REPEATS_2"/>
    <property type="match status" value="4"/>
</dbReference>
<dbReference type="GO" id="GO:0005694">
    <property type="term" value="C:chromosome"/>
    <property type="evidence" value="ECO:0007669"/>
    <property type="project" value="UniProtKB-SubCell"/>
</dbReference>
<dbReference type="InterPro" id="IPR042238">
    <property type="entry name" value="Rad28/ERCC8/Ckn1/ATCSA-1"/>
</dbReference>
<evidence type="ECO:0000256" key="9">
    <source>
        <dbReference type="ARBA" id="ARBA00022786"/>
    </source>
</evidence>
<dbReference type="OrthoDB" id="361494at2759"/>
<accession>A0A913Z9G8</accession>
<protein>
    <recommendedName>
        <fullName evidence="14">DNA excision repair protein ERCC-8</fullName>
    </recommendedName>
</protein>
<keyword evidence="4" id="KW-0158">Chromosome</keyword>
<dbReference type="SMART" id="SM00320">
    <property type="entry name" value="WD40"/>
    <property type="match status" value="5"/>
</dbReference>
<dbReference type="InterPro" id="IPR001680">
    <property type="entry name" value="WD40_rpt"/>
</dbReference>
<dbReference type="PANTHER" id="PTHR46202">
    <property type="entry name" value="DNA EXCISION REPAIR PROTEIN ERCC-8"/>
    <property type="match status" value="1"/>
</dbReference>
<dbReference type="GO" id="GO:0000109">
    <property type="term" value="C:nucleotide-excision repair complex"/>
    <property type="evidence" value="ECO:0007669"/>
    <property type="project" value="TreeGrafter"/>
</dbReference>
<keyword evidence="6 15" id="KW-0853">WD repeat</keyword>
<keyword evidence="17" id="KW-1185">Reference proteome</keyword>
<dbReference type="PROSITE" id="PS50294">
    <property type="entry name" value="WD_REPEATS_REGION"/>
    <property type="match status" value="3"/>
</dbReference>
<evidence type="ECO:0000256" key="6">
    <source>
        <dbReference type="ARBA" id="ARBA00022574"/>
    </source>
</evidence>
<keyword evidence="9" id="KW-0833">Ubl conjugation pathway</keyword>
<evidence type="ECO:0000256" key="10">
    <source>
        <dbReference type="ARBA" id="ARBA00023204"/>
    </source>
</evidence>
<dbReference type="GO" id="GO:0009416">
    <property type="term" value="P:response to light stimulus"/>
    <property type="evidence" value="ECO:0007669"/>
    <property type="project" value="UniProtKB-ARBA"/>
</dbReference>
<comment type="subcellular location">
    <subcellularLocation>
        <location evidence="2">Chromosome</location>
    </subcellularLocation>
    <subcellularLocation>
        <location evidence="1">Nucleus matrix</location>
    </subcellularLocation>
</comment>
<evidence type="ECO:0000256" key="8">
    <source>
        <dbReference type="ARBA" id="ARBA00022763"/>
    </source>
</evidence>
<dbReference type="CTD" id="1161"/>
<feature type="repeat" description="WD" evidence="15">
    <location>
        <begin position="331"/>
        <end position="372"/>
    </location>
</feature>
<evidence type="ECO:0000256" key="1">
    <source>
        <dbReference type="ARBA" id="ARBA00004109"/>
    </source>
</evidence>
<comment type="subunit">
    <text evidence="13">Part of the CSA complex (also named DCX(ERCC8) complex), a DCX E3 ubiquitin-protein ligase complex containing ERCC8, RBX1, DDB1 and CUL4A; the CSA complex interacts with RNA polymerase II; upon UV irradiation it interacts with the COP9 signalosome and preferentially with the hyperphosphorylated form of RNA polymerase II. Interacts with ERCC6/CSB (via CIM motif); promoting recruitment to lesion-stalled RNA polymerase II (Pol II). Interacts with KIAA1530/UVSSA. Interacts with a subunit of RNA polymerase II TFIIH.</text>
</comment>
<dbReference type="PANTHER" id="PTHR46202:SF1">
    <property type="entry name" value="DNA EXCISION REPAIR PROTEIN ERCC-8"/>
    <property type="match status" value="1"/>
</dbReference>
<dbReference type="GO" id="GO:0043161">
    <property type="term" value="P:proteasome-mediated ubiquitin-dependent protein catabolic process"/>
    <property type="evidence" value="ECO:0007669"/>
    <property type="project" value="TreeGrafter"/>
</dbReference>
<evidence type="ECO:0000256" key="14">
    <source>
        <dbReference type="ARBA" id="ARBA00071995"/>
    </source>
</evidence>
<evidence type="ECO:0000313" key="16">
    <source>
        <dbReference type="EnsemblMetazoa" id="XP_038048423.1"/>
    </source>
</evidence>
<evidence type="ECO:0000256" key="5">
    <source>
        <dbReference type="ARBA" id="ARBA00022553"/>
    </source>
</evidence>
<proteinExistence type="predicted"/>
<comment type="function">
    <text evidence="12">Substrate-recognition component of the CSA complex, a DCX (DDB1-CUL4-X-box) E3 ubiquitin-protein ligase complex, involved in transcription-coupled nucleotide excision repair (TC-NER), a process during which RNA polymerase II-blocking lesions are rapidly removed from the transcribed strand of active genes. Following recruitment to lesion-stalled RNA polymerase II (Pol II), the CSA complex mediates ubiquitination of Pol II subunit POLR2A/RPB1 at 'Lys-1268', a critical TC-NER checkpoint, governing RNA Pol II stability and initiating DNA damage excision by TFIIH recruitment. The CSA complex also promotes the ubiquitination and subsequent proteasomal degradation of ERCC6/CSB in a UV-dependent manner; ERCC6 degradation is essential for the recovery of RNA synthesis after transcription-coupled repair. Also plays a role in DNA double-strand breaks (DSSBs) repair by non-homologous end joining (NHEJ).</text>
</comment>
<dbReference type="Pfam" id="PF00400">
    <property type="entry name" value="WD40"/>
    <property type="match status" value="4"/>
</dbReference>
<keyword evidence="8" id="KW-0227">DNA damage</keyword>
<dbReference type="PRINTS" id="PR00320">
    <property type="entry name" value="GPROTEINBRPT"/>
</dbReference>
<evidence type="ECO:0000256" key="7">
    <source>
        <dbReference type="ARBA" id="ARBA00022737"/>
    </source>
</evidence>
<keyword evidence="7" id="KW-0677">Repeat</keyword>
<dbReference type="CDD" id="cd00200">
    <property type="entry name" value="WD40"/>
    <property type="match status" value="1"/>
</dbReference>
<organism evidence="16 17">
    <name type="scientific">Patiria miniata</name>
    <name type="common">Bat star</name>
    <name type="synonym">Asterina miniata</name>
    <dbReference type="NCBI Taxonomy" id="46514"/>
    <lineage>
        <taxon>Eukaryota</taxon>
        <taxon>Metazoa</taxon>
        <taxon>Echinodermata</taxon>
        <taxon>Eleutherozoa</taxon>
        <taxon>Asterozoa</taxon>
        <taxon>Asteroidea</taxon>
        <taxon>Valvatacea</taxon>
        <taxon>Valvatida</taxon>
        <taxon>Asterinidae</taxon>
        <taxon>Patiria</taxon>
    </lineage>
</organism>
<reference evidence="16" key="1">
    <citation type="submission" date="2022-11" db="UniProtKB">
        <authorList>
            <consortium name="EnsemblMetazoa"/>
        </authorList>
    </citation>
    <scope>IDENTIFICATION</scope>
</reference>
<feature type="repeat" description="WD" evidence="15">
    <location>
        <begin position="95"/>
        <end position="128"/>
    </location>
</feature>
<dbReference type="Gene3D" id="2.130.10.10">
    <property type="entry name" value="YVTN repeat-like/Quinoprotein amine dehydrogenase"/>
    <property type="match status" value="1"/>
</dbReference>
<evidence type="ECO:0000256" key="11">
    <source>
        <dbReference type="ARBA" id="ARBA00023242"/>
    </source>
</evidence>
<name>A0A913Z9G8_PATMI</name>
<comment type="pathway">
    <text evidence="3">Protein modification; protein ubiquitination.</text>
</comment>
<dbReference type="Proteomes" id="UP000887568">
    <property type="component" value="Unplaced"/>
</dbReference>
<keyword evidence="10" id="KW-0234">DNA repair</keyword>
<evidence type="ECO:0000256" key="4">
    <source>
        <dbReference type="ARBA" id="ARBA00022454"/>
    </source>
</evidence>
<evidence type="ECO:0000256" key="15">
    <source>
        <dbReference type="PROSITE-ProRule" id="PRU00221"/>
    </source>
</evidence>
<dbReference type="GO" id="GO:0016363">
    <property type="term" value="C:nuclear matrix"/>
    <property type="evidence" value="ECO:0007669"/>
    <property type="project" value="UniProtKB-SubCell"/>
</dbReference>
<evidence type="ECO:0000256" key="12">
    <source>
        <dbReference type="ARBA" id="ARBA00054544"/>
    </source>
</evidence>
<dbReference type="AlphaFoldDB" id="A0A913Z9G8"/>
<evidence type="ECO:0000256" key="2">
    <source>
        <dbReference type="ARBA" id="ARBA00004286"/>
    </source>
</evidence>
<dbReference type="GeneID" id="119722400"/>
<evidence type="ECO:0000313" key="17">
    <source>
        <dbReference type="Proteomes" id="UP000887568"/>
    </source>
</evidence>
<feature type="repeat" description="WD" evidence="15">
    <location>
        <begin position="182"/>
        <end position="217"/>
    </location>
</feature>
<feature type="repeat" description="WD" evidence="15">
    <location>
        <begin position="242"/>
        <end position="283"/>
    </location>
</feature>
<keyword evidence="11" id="KW-0539">Nucleus</keyword>
<dbReference type="OMA" id="GEIFMFE"/>
<dbReference type="GO" id="GO:0031464">
    <property type="term" value="C:Cul4A-RING E3 ubiquitin ligase complex"/>
    <property type="evidence" value="ECO:0007669"/>
    <property type="project" value="TreeGrafter"/>
</dbReference>
<dbReference type="GO" id="GO:0000209">
    <property type="term" value="P:protein polyubiquitination"/>
    <property type="evidence" value="ECO:0007669"/>
    <property type="project" value="TreeGrafter"/>
</dbReference>
<dbReference type="GO" id="GO:0006283">
    <property type="term" value="P:transcription-coupled nucleotide-excision repair"/>
    <property type="evidence" value="ECO:0007669"/>
    <property type="project" value="InterPro"/>
</dbReference>
<evidence type="ECO:0000256" key="3">
    <source>
        <dbReference type="ARBA" id="ARBA00004906"/>
    </source>
</evidence>
<dbReference type="SUPFAM" id="SSF50978">
    <property type="entry name" value="WD40 repeat-like"/>
    <property type="match status" value="1"/>
</dbReference>
<dbReference type="RefSeq" id="XP_038048423.1">
    <property type="nucleotide sequence ID" value="XM_038192495.1"/>
</dbReference>
<sequence length="409" mass="45369">MLSFLEERRNGCKKPELLVRAEVTRRAFCLELSKGRDVQRIHQSGINTLDIDPTEGKYLLSGGSMGVIAVFDIETVPAAKEVTCEAVCTVGRSNKHVHKRSVETVQWYPHDTGMFTSSSTDCLLKVWDTNALVPAETFTMDKPIYCHDMSPIATKHCLIGVASQSSHISLCDLKTGSPTHILKGHRAAVMCVKWSPKQEFLLASGSQDNKLMLWDIRKAKGCLMALDQHNGEAVGHSSTAVRTAHSGHVNGLCFTEDGLRLLSYGTDDRLRLWDVVTGKNTLVNFGKVTNDGRKNVKLAVSSGAVPDAAFVPNTADVAVFDVQNGELVYDLKGHYSNVNCCTFHPLFQEVYSGGNDSNILLWEPDEGRVVDRGEEKQVKQKVRRQKPLRNTKMQVNIFHLRNSTCTCFF</sequence>
<dbReference type="InterPro" id="IPR015943">
    <property type="entry name" value="WD40/YVTN_repeat-like_dom_sf"/>
</dbReference>
<dbReference type="InterPro" id="IPR020472">
    <property type="entry name" value="WD40_PAC1"/>
</dbReference>
<dbReference type="InterPro" id="IPR019775">
    <property type="entry name" value="WD40_repeat_CS"/>
</dbReference>
<dbReference type="PROSITE" id="PS00678">
    <property type="entry name" value="WD_REPEATS_1"/>
    <property type="match status" value="1"/>
</dbReference>